<evidence type="ECO:0000256" key="1">
    <source>
        <dbReference type="ARBA" id="ARBA00023002"/>
    </source>
</evidence>
<keyword evidence="4" id="KW-1185">Reference proteome</keyword>
<dbReference type="Proteomes" id="UP000694865">
    <property type="component" value="Unplaced"/>
</dbReference>
<protein>
    <submittedName>
        <fullName evidence="5">Delta-1-pyrroline-5-carboxylate dehydrogenase, mitochondrial-like</fullName>
    </submittedName>
</protein>
<dbReference type="Gene3D" id="3.40.309.10">
    <property type="entry name" value="Aldehyde Dehydrogenase, Chain A, domain 2"/>
    <property type="match status" value="1"/>
</dbReference>
<evidence type="ECO:0000313" key="4">
    <source>
        <dbReference type="Proteomes" id="UP000694865"/>
    </source>
</evidence>
<dbReference type="Pfam" id="PF00171">
    <property type="entry name" value="Aldedh"/>
    <property type="match status" value="1"/>
</dbReference>
<evidence type="ECO:0000256" key="2">
    <source>
        <dbReference type="ARBA" id="ARBA00023027"/>
    </source>
</evidence>
<proteinExistence type="predicted"/>
<dbReference type="PANTHER" id="PTHR42862:SF1">
    <property type="entry name" value="DELTA-1-PYRROLINE-5-CARBOXYLATE DEHYDROGENASE 2, ISOFORM A-RELATED"/>
    <property type="match status" value="1"/>
</dbReference>
<sequence>MQEEIFGPIVTVYVYPDQDFIQTLRLVSSSSFALTGAIFATDQSAISEASKILRQSAGNYYVNDKCTGSVVGQQPFGGARLSGTNDKPGGPHYPLKFTSPIAIKTTHAPLTQWTYPHML</sequence>
<organism evidence="4 5">
    <name type="scientific">Saccoglossus kowalevskii</name>
    <name type="common">Acorn worm</name>
    <dbReference type="NCBI Taxonomy" id="10224"/>
    <lineage>
        <taxon>Eukaryota</taxon>
        <taxon>Metazoa</taxon>
        <taxon>Hemichordata</taxon>
        <taxon>Enteropneusta</taxon>
        <taxon>Harrimaniidae</taxon>
        <taxon>Saccoglossus</taxon>
    </lineage>
</organism>
<evidence type="ECO:0000259" key="3">
    <source>
        <dbReference type="Pfam" id="PF00171"/>
    </source>
</evidence>
<dbReference type="SUPFAM" id="SSF53720">
    <property type="entry name" value="ALDH-like"/>
    <property type="match status" value="1"/>
</dbReference>
<feature type="domain" description="Aldehyde dehydrogenase" evidence="3">
    <location>
        <begin position="1"/>
        <end position="98"/>
    </location>
</feature>
<evidence type="ECO:0000313" key="5">
    <source>
        <dbReference type="RefSeq" id="XP_006822028.1"/>
    </source>
</evidence>
<name>A0ABM0MPT7_SACKO</name>
<keyword evidence="2" id="KW-0520">NAD</keyword>
<dbReference type="InterPro" id="IPR016161">
    <property type="entry name" value="Ald_DH/histidinol_DH"/>
</dbReference>
<keyword evidence="1" id="KW-0560">Oxidoreductase</keyword>
<dbReference type="RefSeq" id="XP_006822028.1">
    <property type="nucleotide sequence ID" value="XM_006821965.1"/>
</dbReference>
<gene>
    <name evidence="5" type="primary">LOC100375145</name>
</gene>
<accession>A0ABM0MPT7</accession>
<reference evidence="5" key="1">
    <citation type="submission" date="2025-08" db="UniProtKB">
        <authorList>
            <consortium name="RefSeq"/>
        </authorList>
    </citation>
    <scope>IDENTIFICATION</scope>
    <source>
        <tissue evidence="5">Testes</tissue>
    </source>
</reference>
<dbReference type="PANTHER" id="PTHR42862">
    <property type="entry name" value="DELTA-1-PYRROLINE-5-CARBOXYLATE DEHYDROGENASE 1, ISOFORM A-RELATED"/>
    <property type="match status" value="1"/>
</dbReference>
<dbReference type="InterPro" id="IPR050485">
    <property type="entry name" value="Proline_metab_enzyme"/>
</dbReference>
<dbReference type="InterPro" id="IPR016163">
    <property type="entry name" value="Ald_DH_C"/>
</dbReference>
<dbReference type="InterPro" id="IPR015590">
    <property type="entry name" value="Aldehyde_DH_dom"/>
</dbReference>
<dbReference type="InterPro" id="IPR016162">
    <property type="entry name" value="Ald_DH_N"/>
</dbReference>
<dbReference type="GeneID" id="100375145"/>
<dbReference type="Gene3D" id="3.40.605.10">
    <property type="entry name" value="Aldehyde Dehydrogenase, Chain A, domain 1"/>
    <property type="match status" value="1"/>
</dbReference>